<keyword evidence="3" id="KW-0804">Transcription</keyword>
<sequence length="366" mass="39686">MSAPGIDSLVAELHDIDGQLRRDAGLDAAPSPDEPLDALDAAASTIALVRLSLSEGHATPPETTTLMLRSLRGQHQLRQRISSWHMLRLTDLAKAVEHVSGAATVAAVRHNACVAATRELGYRTSSFAVAEDDGWVVTDLGEGDDTGRTVRSSWNSSPAEHVSVTEGSVIHVRDSAEATAPICTVLDADAYTVVPIIAGTDRIGLLHCARPPTGVIGFVEIEVLHAFGTAVAAAYSRSRRIEDNRRRRRSIIETARLLDELADAIPCSLTDLDNAPDGHGLDRRDTDDRAIPPRRRPPIAPSPVEDLLTAREREVYRLLVTGAANRDIAEYLVISVETVKSHVKQILRKVGAINRAELLSLHMQHR</sequence>
<dbReference type="Gene3D" id="3.30.450.40">
    <property type="match status" value="1"/>
</dbReference>
<dbReference type="InterPro" id="IPR000792">
    <property type="entry name" value="Tscrpt_reg_LuxR_C"/>
</dbReference>
<evidence type="ECO:0000256" key="2">
    <source>
        <dbReference type="ARBA" id="ARBA00023125"/>
    </source>
</evidence>
<dbReference type="RefSeq" id="WP_213244978.1">
    <property type="nucleotide sequence ID" value="NZ_CP045806.1"/>
</dbReference>
<evidence type="ECO:0000313" key="6">
    <source>
        <dbReference type="EMBL" id="QHN36711.1"/>
    </source>
</evidence>
<keyword evidence="1" id="KW-0805">Transcription regulation</keyword>
<feature type="region of interest" description="Disordered" evidence="4">
    <location>
        <begin position="276"/>
        <end position="302"/>
    </location>
</feature>
<feature type="compositionally biased region" description="Basic and acidic residues" evidence="4">
    <location>
        <begin position="279"/>
        <end position="291"/>
    </location>
</feature>
<dbReference type="SUPFAM" id="SSF46894">
    <property type="entry name" value="C-terminal effector domain of the bipartite response regulators"/>
    <property type="match status" value="1"/>
</dbReference>
<dbReference type="CDD" id="cd06170">
    <property type="entry name" value="LuxR_C_like"/>
    <property type="match status" value="1"/>
</dbReference>
<evidence type="ECO:0000256" key="3">
    <source>
        <dbReference type="ARBA" id="ARBA00023163"/>
    </source>
</evidence>
<protein>
    <recommendedName>
        <fullName evidence="5">HTH luxR-type domain-containing protein</fullName>
    </recommendedName>
</protein>
<accession>A0ABX6IN32</accession>
<feature type="domain" description="HTH luxR-type" evidence="5">
    <location>
        <begin position="301"/>
        <end position="366"/>
    </location>
</feature>
<dbReference type="SUPFAM" id="SSF55781">
    <property type="entry name" value="GAF domain-like"/>
    <property type="match status" value="1"/>
</dbReference>
<evidence type="ECO:0000256" key="4">
    <source>
        <dbReference type="SAM" id="MobiDB-lite"/>
    </source>
</evidence>
<proteinExistence type="predicted"/>
<dbReference type="EMBL" id="CP045809">
    <property type="protein sequence ID" value="QHN36711.1"/>
    <property type="molecule type" value="Genomic_DNA"/>
</dbReference>
<dbReference type="Proteomes" id="UP001059836">
    <property type="component" value="Chromosome"/>
</dbReference>
<dbReference type="InterPro" id="IPR029016">
    <property type="entry name" value="GAF-like_dom_sf"/>
</dbReference>
<dbReference type="InterPro" id="IPR016032">
    <property type="entry name" value="Sig_transdc_resp-reg_C-effctor"/>
</dbReference>
<gene>
    <name evidence="6" type="ORF">GII31_19190</name>
</gene>
<keyword evidence="2" id="KW-0238">DNA-binding</keyword>
<dbReference type="PRINTS" id="PR00038">
    <property type="entry name" value="HTHLUXR"/>
</dbReference>
<dbReference type="SMART" id="SM00421">
    <property type="entry name" value="HTH_LUXR"/>
    <property type="match status" value="1"/>
</dbReference>
<keyword evidence="7" id="KW-1185">Reference proteome</keyword>
<evidence type="ECO:0000256" key="1">
    <source>
        <dbReference type="ARBA" id="ARBA00023015"/>
    </source>
</evidence>
<dbReference type="Pfam" id="PF00196">
    <property type="entry name" value="GerE"/>
    <property type="match status" value="1"/>
</dbReference>
<organism evidence="6 7">
    <name type="scientific">Gordonia pseudamarae</name>
    <dbReference type="NCBI Taxonomy" id="2831662"/>
    <lineage>
        <taxon>Bacteria</taxon>
        <taxon>Bacillati</taxon>
        <taxon>Actinomycetota</taxon>
        <taxon>Actinomycetes</taxon>
        <taxon>Mycobacteriales</taxon>
        <taxon>Gordoniaceae</taxon>
        <taxon>Gordonia</taxon>
    </lineage>
</organism>
<dbReference type="PANTHER" id="PTHR44688:SF16">
    <property type="entry name" value="DNA-BINDING TRANSCRIPTIONAL ACTIVATOR DEVR_DOSR"/>
    <property type="match status" value="1"/>
</dbReference>
<dbReference type="PROSITE" id="PS50043">
    <property type="entry name" value="HTH_LUXR_2"/>
    <property type="match status" value="1"/>
</dbReference>
<evidence type="ECO:0000259" key="5">
    <source>
        <dbReference type="PROSITE" id="PS50043"/>
    </source>
</evidence>
<name>A0ABX6IN32_9ACTN</name>
<evidence type="ECO:0000313" key="7">
    <source>
        <dbReference type="Proteomes" id="UP001059836"/>
    </source>
</evidence>
<dbReference type="InterPro" id="IPR036388">
    <property type="entry name" value="WH-like_DNA-bd_sf"/>
</dbReference>
<dbReference type="PANTHER" id="PTHR44688">
    <property type="entry name" value="DNA-BINDING TRANSCRIPTIONAL ACTIVATOR DEVR_DOSR"/>
    <property type="match status" value="1"/>
</dbReference>
<dbReference type="Gene3D" id="1.10.10.10">
    <property type="entry name" value="Winged helix-like DNA-binding domain superfamily/Winged helix DNA-binding domain"/>
    <property type="match status" value="1"/>
</dbReference>
<reference evidence="6" key="1">
    <citation type="journal article" date="2021" name="Nat. Microbiol.">
        <title>Cocultivation of an ultrasmall environmental parasitic bacterium with lytic ability against bacteria associated with wastewater foams.</title>
        <authorList>
            <person name="Batinovic S."/>
            <person name="Rose J.J.A."/>
            <person name="Ratcliffe J."/>
            <person name="Seviour R.J."/>
            <person name="Petrovski S."/>
        </authorList>
    </citation>
    <scope>NUCLEOTIDE SEQUENCE</scope>
    <source>
        <strain evidence="6">CON9</strain>
    </source>
</reference>